<keyword evidence="2" id="KW-0472">Membrane</keyword>
<evidence type="ECO:0000313" key="4">
    <source>
        <dbReference type="EMBL" id="SDS26480.1"/>
    </source>
</evidence>
<proteinExistence type="predicted"/>
<keyword evidence="5" id="KW-1185">Reference proteome</keyword>
<dbReference type="STRING" id="630515.SAMN04489812_1375"/>
<feature type="transmembrane region" description="Helical" evidence="2">
    <location>
        <begin position="56"/>
        <end position="75"/>
    </location>
</feature>
<protein>
    <submittedName>
        <fullName evidence="4">Fucose 4-O-acetylase</fullName>
    </submittedName>
</protein>
<gene>
    <name evidence="4" type="ORF">SAMN04489812_1375</name>
</gene>
<dbReference type="InterPro" id="IPR052734">
    <property type="entry name" value="Nod_factor_acetyltransferase"/>
</dbReference>
<evidence type="ECO:0000313" key="5">
    <source>
        <dbReference type="Proteomes" id="UP000199103"/>
    </source>
</evidence>
<accession>A0A1H1QSN4</accession>
<dbReference type="PANTHER" id="PTHR37312:SF1">
    <property type="entry name" value="MEMBRANE-BOUND ACYLTRANSFERASE YKRP-RELATED"/>
    <property type="match status" value="1"/>
</dbReference>
<dbReference type="AlphaFoldDB" id="A0A1H1QSN4"/>
<evidence type="ECO:0000259" key="3">
    <source>
        <dbReference type="Pfam" id="PF01757"/>
    </source>
</evidence>
<dbReference type="GO" id="GO:0016747">
    <property type="term" value="F:acyltransferase activity, transferring groups other than amino-acyl groups"/>
    <property type="evidence" value="ECO:0007669"/>
    <property type="project" value="InterPro"/>
</dbReference>
<keyword evidence="2" id="KW-0812">Transmembrane</keyword>
<dbReference type="EMBL" id="LT629772">
    <property type="protein sequence ID" value="SDS26480.1"/>
    <property type="molecule type" value="Genomic_DNA"/>
</dbReference>
<reference evidence="4 5" key="1">
    <citation type="submission" date="2016-10" db="EMBL/GenBank/DDBJ databases">
        <authorList>
            <person name="de Groot N.N."/>
        </authorList>
    </citation>
    <scope>NUCLEOTIDE SEQUENCE [LARGE SCALE GENOMIC DNA]</scope>
    <source>
        <strain evidence="4 5">DSM 21800</strain>
    </source>
</reference>
<feature type="domain" description="Acyltransferase 3" evidence="3">
    <location>
        <begin position="23"/>
        <end position="319"/>
    </location>
</feature>
<keyword evidence="2" id="KW-1133">Transmembrane helix</keyword>
<dbReference type="InterPro" id="IPR002656">
    <property type="entry name" value="Acyl_transf_3_dom"/>
</dbReference>
<feature type="transmembrane region" description="Helical" evidence="2">
    <location>
        <begin position="29"/>
        <end position="50"/>
    </location>
</feature>
<feature type="transmembrane region" description="Helical" evidence="2">
    <location>
        <begin position="239"/>
        <end position="263"/>
    </location>
</feature>
<evidence type="ECO:0000256" key="1">
    <source>
        <dbReference type="SAM" id="MobiDB-lite"/>
    </source>
</evidence>
<feature type="transmembrane region" description="Helical" evidence="2">
    <location>
        <begin position="87"/>
        <end position="107"/>
    </location>
</feature>
<evidence type="ECO:0000256" key="2">
    <source>
        <dbReference type="SAM" id="Phobius"/>
    </source>
</evidence>
<organism evidence="4 5">
    <name type="scientific">Microlunatus soli</name>
    <dbReference type="NCBI Taxonomy" id="630515"/>
    <lineage>
        <taxon>Bacteria</taxon>
        <taxon>Bacillati</taxon>
        <taxon>Actinomycetota</taxon>
        <taxon>Actinomycetes</taxon>
        <taxon>Propionibacteriales</taxon>
        <taxon>Propionibacteriaceae</taxon>
        <taxon>Microlunatus</taxon>
    </lineage>
</organism>
<feature type="region of interest" description="Disordered" evidence="1">
    <location>
        <begin position="346"/>
        <end position="376"/>
    </location>
</feature>
<feature type="transmembrane region" description="Helical" evidence="2">
    <location>
        <begin position="119"/>
        <end position="136"/>
    </location>
</feature>
<feature type="compositionally biased region" description="Basic and acidic residues" evidence="1">
    <location>
        <begin position="362"/>
        <end position="376"/>
    </location>
</feature>
<name>A0A1H1QSN4_9ACTN</name>
<feature type="region of interest" description="Disordered" evidence="1">
    <location>
        <begin position="1"/>
        <end position="20"/>
    </location>
</feature>
<dbReference type="PANTHER" id="PTHR37312">
    <property type="entry name" value="MEMBRANE-BOUND ACYLTRANSFERASE YKRP-RELATED"/>
    <property type="match status" value="1"/>
</dbReference>
<feature type="transmembrane region" description="Helical" evidence="2">
    <location>
        <begin position="304"/>
        <end position="329"/>
    </location>
</feature>
<dbReference type="Proteomes" id="UP000199103">
    <property type="component" value="Chromosome I"/>
</dbReference>
<feature type="transmembrane region" description="Helical" evidence="2">
    <location>
        <begin position="270"/>
        <end position="292"/>
    </location>
</feature>
<sequence length="376" mass="42235">MGRPPDQAVPMSASAEATRRQPGWDNARWLAATLIVIHHLTSGLLARHPTLEMLDFAAWGMRVPVFCILAGYFSRSENLAPRDLRRLIESLLVPYLLFGLLHTLVLLVRGDGFRVHTVVPAWATWFLLSLLCWRIALPYIARLRYPLLCSVVLALVIGYVDKVDNVYSASRTVVWLPLFVIGWKLQQGWAQRLLSRRWTLVAAAAVITADIMIAIGLHDRLDRSWLRTDAPYPSDWTPLLAWTVRLAMLATATVVALSTLRLVPKRSIPLITYLGSGGLFVYLLHPLVLRLIGDRLETWLDGWWALPGAVAIGALTAAVLGSAPVRTIAAPIVRPRWRWLFRPDGDRTHQKMRTPTEQSVARTDRPAWRGDARPTP</sequence>
<dbReference type="Pfam" id="PF01757">
    <property type="entry name" value="Acyl_transf_3"/>
    <property type="match status" value="1"/>
</dbReference>
<feature type="transmembrane region" description="Helical" evidence="2">
    <location>
        <begin position="198"/>
        <end position="219"/>
    </location>
</feature>